<feature type="compositionally biased region" description="Low complexity" evidence="1">
    <location>
        <begin position="96"/>
        <end position="106"/>
    </location>
</feature>
<evidence type="ECO:0000313" key="4">
    <source>
        <dbReference type="Proteomes" id="UP001600888"/>
    </source>
</evidence>
<keyword evidence="2" id="KW-0812">Transmembrane</keyword>
<name>A0ABR4F9Q3_9PEZI</name>
<keyword evidence="2" id="KW-1133">Transmembrane helix</keyword>
<comment type="caution">
    <text evidence="3">The sequence shown here is derived from an EMBL/GenBank/DDBJ whole genome shotgun (WGS) entry which is preliminary data.</text>
</comment>
<feature type="compositionally biased region" description="Polar residues" evidence="1">
    <location>
        <begin position="127"/>
        <end position="140"/>
    </location>
</feature>
<protein>
    <submittedName>
        <fullName evidence="3">Uncharacterized protein</fullName>
    </submittedName>
</protein>
<evidence type="ECO:0000256" key="2">
    <source>
        <dbReference type="SAM" id="Phobius"/>
    </source>
</evidence>
<dbReference type="EMBL" id="JBAWTH010000006">
    <property type="protein sequence ID" value="KAL2291424.1"/>
    <property type="molecule type" value="Genomic_DNA"/>
</dbReference>
<sequence length="279" mass="29131">MGNLPISTVIPVSTTVLPVVDGVPTLEHGDQGGSETKKERTPTQPGVSDGKPDVSSSTFTVVTVPTTIHTIMNGVSAQILTVVPVTSAVGVGNNVDSAPAPSSTADADPHAGSAQQAAAETGKSGAGNKSLSSTHETSQPHAAPAVASFDANAWQSTEPTSTSSRPPVVTAGAPGLVGSDGTRVAFVVFALAALLQDLCFSLVVILLRDTFCTSLLIFLFFSCLPRDDHVLSVLSYSFKMDCRSNHRSQTGMCWVVENDKDLNTQLHLRQIFHSVTFIS</sequence>
<feature type="transmembrane region" description="Helical" evidence="2">
    <location>
        <begin position="184"/>
        <end position="207"/>
    </location>
</feature>
<feature type="region of interest" description="Disordered" evidence="1">
    <location>
        <begin position="21"/>
        <end position="57"/>
    </location>
</feature>
<keyword evidence="4" id="KW-1185">Reference proteome</keyword>
<keyword evidence="2" id="KW-0472">Membrane</keyword>
<feature type="compositionally biased region" description="Basic and acidic residues" evidence="1">
    <location>
        <begin position="27"/>
        <end position="41"/>
    </location>
</feature>
<evidence type="ECO:0000256" key="1">
    <source>
        <dbReference type="SAM" id="MobiDB-lite"/>
    </source>
</evidence>
<organism evidence="3 4">
    <name type="scientific">Diaporthe vaccinii</name>
    <dbReference type="NCBI Taxonomy" id="105482"/>
    <lineage>
        <taxon>Eukaryota</taxon>
        <taxon>Fungi</taxon>
        <taxon>Dikarya</taxon>
        <taxon>Ascomycota</taxon>
        <taxon>Pezizomycotina</taxon>
        <taxon>Sordariomycetes</taxon>
        <taxon>Sordariomycetidae</taxon>
        <taxon>Diaporthales</taxon>
        <taxon>Diaporthaceae</taxon>
        <taxon>Diaporthe</taxon>
        <taxon>Diaporthe eres species complex</taxon>
    </lineage>
</organism>
<evidence type="ECO:0000313" key="3">
    <source>
        <dbReference type="EMBL" id="KAL2291424.1"/>
    </source>
</evidence>
<proteinExistence type="predicted"/>
<dbReference type="Proteomes" id="UP001600888">
    <property type="component" value="Unassembled WGS sequence"/>
</dbReference>
<feature type="region of interest" description="Disordered" evidence="1">
    <location>
        <begin position="94"/>
        <end position="142"/>
    </location>
</feature>
<reference evidence="3 4" key="1">
    <citation type="submission" date="2024-03" db="EMBL/GenBank/DDBJ databases">
        <title>A high-quality draft genome sequence of Diaporthe vaccinii, a causative agent of upright dieback and viscid rot disease in cranberry plants.</title>
        <authorList>
            <person name="Sarrasin M."/>
            <person name="Lang B.F."/>
            <person name="Burger G."/>
        </authorList>
    </citation>
    <scope>NUCLEOTIDE SEQUENCE [LARGE SCALE GENOMIC DNA]</scope>
    <source>
        <strain evidence="3 4">IS7</strain>
    </source>
</reference>
<gene>
    <name evidence="3" type="ORF">FJTKL_12828</name>
</gene>
<accession>A0ABR4F9Q3</accession>